<keyword evidence="9" id="KW-0067">ATP-binding</keyword>
<dbReference type="SMART" id="SM00388">
    <property type="entry name" value="HisKA"/>
    <property type="match status" value="1"/>
</dbReference>
<dbReference type="PANTHER" id="PTHR43547:SF2">
    <property type="entry name" value="HYBRID SIGNAL TRANSDUCTION HISTIDINE KINASE C"/>
    <property type="match status" value="1"/>
</dbReference>
<evidence type="ECO:0000256" key="9">
    <source>
        <dbReference type="ARBA" id="ARBA00022840"/>
    </source>
</evidence>
<dbReference type="PROSITE" id="PS50109">
    <property type="entry name" value="HIS_KIN"/>
    <property type="match status" value="1"/>
</dbReference>
<dbReference type="AlphaFoldDB" id="A0A368Y6U8"/>
<dbReference type="InterPro" id="IPR036097">
    <property type="entry name" value="HisK_dim/P_sf"/>
</dbReference>
<sequence>MRFADHDRPWRGYALAFVAVAAGLLLRYILSPLLGQQGPYLILTLSIVLAGLYGGFGPAILATALGTMVGTYLFIGTKPGWESVLELPNITRTLLFVAIGVSISVISGRLKASRRALAASVLELRKSNRAKDQVLATVAHEIRNPLSALTSAITVLERAGTDPTKLARATGIVGRQVAQISRLSDDLTEASSVLHGRLDIQASALDLRFVLRQALEQSSALMVSRQHELTSEIPGEPAHVWGDAGRLVQVFANLLNNAVKYTPPGGRITLKLSRAGSEWVTSITDNGQGFDKTTEAEMFEPFVQAPAAIGSESSGLGLGLAIVKRIVELHDGQVFANSRGPGQGATFTVLLPFASSEAPGSIGDKGPLQP</sequence>
<dbReference type="FunFam" id="3.30.565.10:FF:000006">
    <property type="entry name" value="Sensor histidine kinase WalK"/>
    <property type="match status" value="1"/>
</dbReference>
<dbReference type="InterPro" id="IPR038318">
    <property type="entry name" value="KdpD_sf"/>
</dbReference>
<proteinExistence type="predicted"/>
<evidence type="ECO:0000256" key="7">
    <source>
        <dbReference type="ARBA" id="ARBA00022741"/>
    </source>
</evidence>
<dbReference type="CDD" id="cd00075">
    <property type="entry name" value="HATPase"/>
    <property type="match status" value="1"/>
</dbReference>
<dbReference type="EC" id="2.7.13.3" evidence="3"/>
<feature type="transmembrane region" description="Helical" evidence="13">
    <location>
        <begin position="87"/>
        <end position="106"/>
    </location>
</feature>
<dbReference type="InterPro" id="IPR004358">
    <property type="entry name" value="Sig_transdc_His_kin-like_C"/>
</dbReference>
<evidence type="ECO:0000256" key="3">
    <source>
        <dbReference type="ARBA" id="ARBA00012438"/>
    </source>
</evidence>
<evidence type="ECO:0000256" key="6">
    <source>
        <dbReference type="ARBA" id="ARBA00022692"/>
    </source>
</evidence>
<dbReference type="PANTHER" id="PTHR43547">
    <property type="entry name" value="TWO-COMPONENT HISTIDINE KINASE"/>
    <property type="match status" value="1"/>
</dbReference>
<keyword evidence="16" id="KW-1185">Reference proteome</keyword>
<dbReference type="Pfam" id="PF00512">
    <property type="entry name" value="HisKA"/>
    <property type="match status" value="1"/>
</dbReference>
<dbReference type="Gene3D" id="3.30.565.10">
    <property type="entry name" value="Histidine kinase-like ATPase, C-terminal domain"/>
    <property type="match status" value="1"/>
</dbReference>
<dbReference type="Gene3D" id="1.20.120.620">
    <property type="entry name" value="Backbone structure of the membrane domain of e. Coli histidine kinase receptor kdpd"/>
    <property type="match status" value="1"/>
</dbReference>
<dbReference type="InterPro" id="IPR003594">
    <property type="entry name" value="HATPase_dom"/>
</dbReference>
<name>A0A368Y6U8_9BURK</name>
<evidence type="ECO:0000259" key="14">
    <source>
        <dbReference type="PROSITE" id="PS50109"/>
    </source>
</evidence>
<evidence type="ECO:0000256" key="12">
    <source>
        <dbReference type="ARBA" id="ARBA00023136"/>
    </source>
</evidence>
<protein>
    <recommendedName>
        <fullName evidence="3">histidine kinase</fullName>
        <ecNumber evidence="3">2.7.13.3</ecNumber>
    </recommendedName>
</protein>
<dbReference type="Pfam" id="PF13493">
    <property type="entry name" value="DUF4118"/>
    <property type="match status" value="1"/>
</dbReference>
<keyword evidence="4" id="KW-0597">Phosphoprotein</keyword>
<evidence type="ECO:0000313" key="15">
    <source>
        <dbReference type="EMBL" id="RCW74537.1"/>
    </source>
</evidence>
<keyword evidence="7" id="KW-0547">Nucleotide-binding</keyword>
<feature type="domain" description="Histidine kinase" evidence="14">
    <location>
        <begin position="137"/>
        <end position="355"/>
    </location>
</feature>
<dbReference type="InterPro" id="IPR003661">
    <property type="entry name" value="HisK_dim/P_dom"/>
</dbReference>
<dbReference type="EMBL" id="QPJK01000002">
    <property type="protein sequence ID" value="RCW74537.1"/>
    <property type="molecule type" value="Genomic_DNA"/>
</dbReference>
<comment type="catalytic activity">
    <reaction evidence="1">
        <text>ATP + protein L-histidine = ADP + protein N-phospho-L-histidine.</text>
        <dbReference type="EC" id="2.7.13.3"/>
    </reaction>
</comment>
<dbReference type="RefSeq" id="WP_170168139.1">
    <property type="nucleotide sequence ID" value="NZ_QPJK01000002.1"/>
</dbReference>
<evidence type="ECO:0000256" key="8">
    <source>
        <dbReference type="ARBA" id="ARBA00022777"/>
    </source>
</evidence>
<feature type="transmembrane region" description="Helical" evidence="13">
    <location>
        <begin position="12"/>
        <end position="30"/>
    </location>
</feature>
<evidence type="ECO:0000256" key="13">
    <source>
        <dbReference type="SAM" id="Phobius"/>
    </source>
</evidence>
<evidence type="ECO:0000256" key="11">
    <source>
        <dbReference type="ARBA" id="ARBA00023012"/>
    </source>
</evidence>
<comment type="subcellular location">
    <subcellularLocation>
        <location evidence="2">Cell inner membrane</location>
        <topology evidence="2">Multi-pass membrane protein</topology>
    </subcellularLocation>
</comment>
<keyword evidence="11" id="KW-0902">Two-component regulatory system</keyword>
<dbReference type="GO" id="GO:0005524">
    <property type="term" value="F:ATP binding"/>
    <property type="evidence" value="ECO:0007669"/>
    <property type="project" value="UniProtKB-KW"/>
</dbReference>
<dbReference type="GO" id="GO:0005886">
    <property type="term" value="C:plasma membrane"/>
    <property type="evidence" value="ECO:0007669"/>
    <property type="project" value="UniProtKB-SubCell"/>
</dbReference>
<dbReference type="SMART" id="SM00387">
    <property type="entry name" value="HATPase_c"/>
    <property type="match status" value="1"/>
</dbReference>
<evidence type="ECO:0000313" key="16">
    <source>
        <dbReference type="Proteomes" id="UP000252884"/>
    </source>
</evidence>
<keyword evidence="12 13" id="KW-0472">Membrane</keyword>
<dbReference type="InterPro" id="IPR036890">
    <property type="entry name" value="HATPase_C_sf"/>
</dbReference>
<dbReference type="SUPFAM" id="SSF47384">
    <property type="entry name" value="Homodimeric domain of signal transducing histidine kinase"/>
    <property type="match status" value="1"/>
</dbReference>
<dbReference type="Pfam" id="PF02518">
    <property type="entry name" value="HATPase_c"/>
    <property type="match status" value="1"/>
</dbReference>
<gene>
    <name evidence="15" type="ORF">DES41_102860</name>
</gene>
<organism evidence="15 16">
    <name type="scientific">Pseudorhodoferax soli</name>
    <dbReference type="NCBI Taxonomy" id="545864"/>
    <lineage>
        <taxon>Bacteria</taxon>
        <taxon>Pseudomonadati</taxon>
        <taxon>Pseudomonadota</taxon>
        <taxon>Betaproteobacteria</taxon>
        <taxon>Burkholderiales</taxon>
        <taxon>Comamonadaceae</taxon>
    </lineage>
</organism>
<keyword evidence="10 13" id="KW-1133">Transmembrane helix</keyword>
<keyword evidence="8 15" id="KW-0418">Kinase</keyword>
<keyword evidence="6 13" id="KW-0812">Transmembrane</keyword>
<dbReference type="PRINTS" id="PR00344">
    <property type="entry name" value="BCTRLSENSOR"/>
</dbReference>
<evidence type="ECO:0000256" key="5">
    <source>
        <dbReference type="ARBA" id="ARBA00022679"/>
    </source>
</evidence>
<evidence type="ECO:0000256" key="1">
    <source>
        <dbReference type="ARBA" id="ARBA00000085"/>
    </source>
</evidence>
<keyword evidence="5" id="KW-0808">Transferase</keyword>
<feature type="transmembrane region" description="Helical" evidence="13">
    <location>
        <begin position="42"/>
        <end position="75"/>
    </location>
</feature>
<evidence type="ECO:0000256" key="2">
    <source>
        <dbReference type="ARBA" id="ARBA00004429"/>
    </source>
</evidence>
<dbReference type="Gene3D" id="1.10.287.130">
    <property type="match status" value="1"/>
</dbReference>
<evidence type="ECO:0000256" key="4">
    <source>
        <dbReference type="ARBA" id="ARBA00022553"/>
    </source>
</evidence>
<accession>A0A368Y6U8</accession>
<dbReference type="CDD" id="cd00082">
    <property type="entry name" value="HisKA"/>
    <property type="match status" value="1"/>
</dbReference>
<reference evidence="15 16" key="1">
    <citation type="submission" date="2018-07" db="EMBL/GenBank/DDBJ databases">
        <title>Genomic Encyclopedia of Type Strains, Phase IV (KMG-IV): sequencing the most valuable type-strain genomes for metagenomic binning, comparative biology and taxonomic classification.</title>
        <authorList>
            <person name="Goeker M."/>
        </authorList>
    </citation>
    <scope>NUCLEOTIDE SEQUENCE [LARGE SCALE GENOMIC DNA]</scope>
    <source>
        <strain evidence="15 16">DSM 21634</strain>
    </source>
</reference>
<comment type="caution">
    <text evidence="15">The sequence shown here is derived from an EMBL/GenBank/DDBJ whole genome shotgun (WGS) entry which is preliminary data.</text>
</comment>
<evidence type="ECO:0000256" key="10">
    <source>
        <dbReference type="ARBA" id="ARBA00022989"/>
    </source>
</evidence>
<dbReference type="Proteomes" id="UP000252884">
    <property type="component" value="Unassembled WGS sequence"/>
</dbReference>
<dbReference type="SUPFAM" id="SSF55874">
    <property type="entry name" value="ATPase domain of HSP90 chaperone/DNA topoisomerase II/histidine kinase"/>
    <property type="match status" value="1"/>
</dbReference>
<dbReference type="InterPro" id="IPR005467">
    <property type="entry name" value="His_kinase_dom"/>
</dbReference>
<dbReference type="GO" id="GO:0000155">
    <property type="term" value="F:phosphorelay sensor kinase activity"/>
    <property type="evidence" value="ECO:0007669"/>
    <property type="project" value="InterPro"/>
</dbReference>
<dbReference type="InterPro" id="IPR025201">
    <property type="entry name" value="KdpD_TM"/>
</dbReference>